<dbReference type="Gene3D" id="2.60.120.200">
    <property type="match status" value="1"/>
</dbReference>
<dbReference type="EMBL" id="BAAABM010000070">
    <property type="protein sequence ID" value="GAA0371189.1"/>
    <property type="molecule type" value="Genomic_DNA"/>
</dbReference>
<accession>A0ABN0XRQ7</accession>
<proteinExistence type="predicted"/>
<feature type="transmembrane region" description="Helical" evidence="1">
    <location>
        <begin position="487"/>
        <end position="508"/>
    </location>
</feature>
<keyword evidence="1" id="KW-1133">Transmembrane helix</keyword>
<feature type="transmembrane region" description="Helical" evidence="1">
    <location>
        <begin position="346"/>
        <end position="372"/>
    </location>
</feature>
<evidence type="ECO:0008006" key="4">
    <source>
        <dbReference type="Google" id="ProtNLM"/>
    </source>
</evidence>
<organism evidence="2 3">
    <name type="scientific">Actinoallomurus spadix</name>
    <dbReference type="NCBI Taxonomy" id="79912"/>
    <lineage>
        <taxon>Bacteria</taxon>
        <taxon>Bacillati</taxon>
        <taxon>Actinomycetota</taxon>
        <taxon>Actinomycetes</taxon>
        <taxon>Streptosporangiales</taxon>
        <taxon>Thermomonosporaceae</taxon>
        <taxon>Actinoallomurus</taxon>
    </lineage>
</organism>
<keyword evidence="1" id="KW-0472">Membrane</keyword>
<comment type="caution">
    <text evidence="2">The sequence shown here is derived from an EMBL/GenBank/DDBJ whole genome shotgun (WGS) entry which is preliminary data.</text>
</comment>
<feature type="transmembrane region" description="Helical" evidence="1">
    <location>
        <begin position="392"/>
        <end position="413"/>
    </location>
</feature>
<protein>
    <recommendedName>
        <fullName evidence="4">DUF1349 domain-containing protein</fullName>
    </recommendedName>
</protein>
<sequence length="513" mass="53164">MTFAYGARSFARLSRAEWTKFRTVRGWVLGMVAAVLVTVGLGLFAASGSHSSCGGPDDVCPAVPIGPDGQAVDDKFFFVHRALNGDGSITVRVTSLTGRIRLPDVTPGVRREVPRVEPWAKAGVIVKDGTRQGAAYAALMVTGRHGVRLQHDFVHDTAGGRSGVSETAPRWLRLVRSGGELTGYESADGRRWAKVGTARPQGLPATVRIGLFAACPGDLTVTQADLGGAIAASRFAQATAVFDHVSLQGEMSGGAWRHDDIGAAKEPDGAIHHPGGVVRTGGTFTVTGVGDIAPRTDGQTIEKTLSGLLAGLIVVVVVAVVFVTAEYRRGLIRTTLLAGPRRGRTLTAKAVVIAAVTFAAGLIAAGVTVPLGAHVLRANGNDILPVGPLTELRVVAGTAALLAVTAVLALALGTVVRRGTVAITGAIALVVLPRVLATTSVLPVEASRWLLRVTPAAGFAIQQSIPAYPQVTAFFSPQAGYYPLSPWAGFAVSCGYAALALALAVLALRRRDA</sequence>
<dbReference type="RefSeq" id="WP_252808615.1">
    <property type="nucleotide sequence ID" value="NZ_BAAABM010000070.1"/>
</dbReference>
<reference evidence="2 3" key="1">
    <citation type="journal article" date="2019" name="Int. J. Syst. Evol. Microbiol.">
        <title>The Global Catalogue of Microorganisms (GCM) 10K type strain sequencing project: providing services to taxonomists for standard genome sequencing and annotation.</title>
        <authorList>
            <consortium name="The Broad Institute Genomics Platform"/>
            <consortium name="The Broad Institute Genome Sequencing Center for Infectious Disease"/>
            <person name="Wu L."/>
            <person name="Ma J."/>
        </authorList>
    </citation>
    <scope>NUCLEOTIDE SEQUENCE [LARGE SCALE GENOMIC DNA]</scope>
    <source>
        <strain evidence="2 3">JCM 3146</strain>
    </source>
</reference>
<name>A0ABN0XRQ7_9ACTN</name>
<feature type="transmembrane region" description="Helical" evidence="1">
    <location>
        <begin position="305"/>
        <end position="325"/>
    </location>
</feature>
<evidence type="ECO:0000256" key="1">
    <source>
        <dbReference type="SAM" id="Phobius"/>
    </source>
</evidence>
<feature type="transmembrane region" description="Helical" evidence="1">
    <location>
        <begin position="420"/>
        <end position="442"/>
    </location>
</feature>
<gene>
    <name evidence="2" type="ORF">GCM10010151_71380</name>
</gene>
<keyword evidence="3" id="KW-1185">Reference proteome</keyword>
<evidence type="ECO:0000313" key="3">
    <source>
        <dbReference type="Proteomes" id="UP001501822"/>
    </source>
</evidence>
<feature type="transmembrane region" description="Helical" evidence="1">
    <location>
        <begin position="24"/>
        <end position="46"/>
    </location>
</feature>
<dbReference type="PANTHER" id="PTHR37305:SF1">
    <property type="entry name" value="MEMBRANE PROTEIN"/>
    <property type="match status" value="1"/>
</dbReference>
<dbReference type="Proteomes" id="UP001501822">
    <property type="component" value="Unassembled WGS sequence"/>
</dbReference>
<keyword evidence="1" id="KW-0812">Transmembrane</keyword>
<dbReference type="PANTHER" id="PTHR37305">
    <property type="entry name" value="INTEGRAL MEMBRANE PROTEIN-RELATED"/>
    <property type="match status" value="1"/>
</dbReference>
<evidence type="ECO:0000313" key="2">
    <source>
        <dbReference type="EMBL" id="GAA0371189.1"/>
    </source>
</evidence>